<reference evidence="1 2" key="1">
    <citation type="journal article" date="2021" name="Elife">
        <title>Chloroplast acquisition without the gene transfer in kleptoplastic sea slugs, Plakobranchus ocellatus.</title>
        <authorList>
            <person name="Maeda T."/>
            <person name="Takahashi S."/>
            <person name="Yoshida T."/>
            <person name="Shimamura S."/>
            <person name="Takaki Y."/>
            <person name="Nagai Y."/>
            <person name="Toyoda A."/>
            <person name="Suzuki Y."/>
            <person name="Arimoto A."/>
            <person name="Ishii H."/>
            <person name="Satoh N."/>
            <person name="Nishiyama T."/>
            <person name="Hasebe M."/>
            <person name="Maruyama T."/>
            <person name="Minagawa J."/>
            <person name="Obokata J."/>
            <person name="Shigenobu S."/>
        </authorList>
    </citation>
    <scope>NUCLEOTIDE SEQUENCE [LARGE SCALE GENOMIC DNA]</scope>
</reference>
<comment type="caution">
    <text evidence="1">The sequence shown here is derived from an EMBL/GenBank/DDBJ whole genome shotgun (WGS) entry which is preliminary data.</text>
</comment>
<dbReference type="Proteomes" id="UP000762676">
    <property type="component" value="Unassembled WGS sequence"/>
</dbReference>
<accession>A0AAV4IJM5</accession>
<organism evidence="1 2">
    <name type="scientific">Elysia marginata</name>
    <dbReference type="NCBI Taxonomy" id="1093978"/>
    <lineage>
        <taxon>Eukaryota</taxon>
        <taxon>Metazoa</taxon>
        <taxon>Spiralia</taxon>
        <taxon>Lophotrochozoa</taxon>
        <taxon>Mollusca</taxon>
        <taxon>Gastropoda</taxon>
        <taxon>Heterobranchia</taxon>
        <taxon>Euthyneura</taxon>
        <taxon>Panpulmonata</taxon>
        <taxon>Sacoglossa</taxon>
        <taxon>Placobranchoidea</taxon>
        <taxon>Plakobranchidae</taxon>
        <taxon>Elysia</taxon>
    </lineage>
</organism>
<proteinExistence type="predicted"/>
<keyword evidence="2" id="KW-1185">Reference proteome</keyword>
<dbReference type="EMBL" id="BMAT01006316">
    <property type="protein sequence ID" value="GFS09970.1"/>
    <property type="molecule type" value="Genomic_DNA"/>
</dbReference>
<evidence type="ECO:0000313" key="2">
    <source>
        <dbReference type="Proteomes" id="UP000762676"/>
    </source>
</evidence>
<evidence type="ECO:0000313" key="1">
    <source>
        <dbReference type="EMBL" id="GFS09970.1"/>
    </source>
</evidence>
<protein>
    <recommendedName>
        <fullName evidence="3">SWIM-type domain-containing protein</fullName>
    </recommendedName>
</protein>
<gene>
    <name evidence="1" type="ORF">ElyMa_003049600</name>
</gene>
<sequence>MCSHSCGVLARLEWNTTNNNNYKNNNWSSNRSSNTISFSSLGVTRLRHIPRGRRSRWGDGERRRDVFPFFVDADHSTRCCQFRTYTYTELLCAHVFPHPKVRMNAVRRCAKTSLFFFYFLRWIEAA</sequence>
<evidence type="ECO:0008006" key="3">
    <source>
        <dbReference type="Google" id="ProtNLM"/>
    </source>
</evidence>
<dbReference type="AlphaFoldDB" id="A0AAV4IJM5"/>
<name>A0AAV4IJM5_9GAST</name>